<keyword evidence="1" id="KW-0863">Zinc-finger</keyword>
<dbReference type="InterPro" id="IPR013087">
    <property type="entry name" value="Znf_C2H2_type"/>
</dbReference>
<keyword evidence="1" id="KW-0862">Zinc</keyword>
<dbReference type="Proteomes" id="UP000022910">
    <property type="component" value="Unassembled WGS sequence"/>
</dbReference>
<reference evidence="5 6" key="1">
    <citation type="submission" date="2014-02" db="EMBL/GenBank/DDBJ databases">
        <title>Single nucleus genome sequencing reveals high similarity among nuclei of an endomycorrhizal fungus.</title>
        <authorList>
            <person name="Lin K."/>
            <person name="Geurts R."/>
            <person name="Zhang Z."/>
            <person name="Limpens E."/>
            <person name="Saunders D.G."/>
            <person name="Mu D."/>
            <person name="Pang E."/>
            <person name="Cao H."/>
            <person name="Cha H."/>
            <person name="Lin T."/>
            <person name="Zhou Q."/>
            <person name="Shang Y."/>
            <person name="Li Y."/>
            <person name="Ivanov S."/>
            <person name="Sharma T."/>
            <person name="Velzen R.V."/>
            <person name="Ruijter N.D."/>
            <person name="Aanen D.K."/>
            <person name="Win J."/>
            <person name="Kamoun S."/>
            <person name="Bisseling T."/>
            <person name="Huang S."/>
        </authorList>
    </citation>
    <scope>NUCLEOTIDE SEQUENCE [LARGE SCALE GENOMIC DNA]</scope>
    <source>
        <strain evidence="6">DAOM197198w</strain>
    </source>
</reference>
<sequence>MVKTGNGDPNRAELYESATKEWNNIKRKDKPEIDDIIRGYLATPYNLCDIQTVRSKSSGSREESLLNLFTFHTVDPVQEISVNASAQKKAANEIQIAEKKLTESNKERIIKLKKNASYSQKCREKKRKILNENQEVIQYDKPGRPSLLFEHPNLHDHIHDSIEFGAADEKRQREVVKVQIIKNLRKTLEENYHIYMAKTTLNNYLLPQQSNSIAARAHHHPAWVAVAGVSRTKIRDHPDGHYCLASVKSARQFATVFADKAVIISQDDKAKIGLGVPAVGQTFRTLQSVHEPVGVADHDFSLGSGQNVDAQYVEELTNPFENLEFEGTVKEKEEERKQQKKKQENENDIPECFVPWSWIENHCNLCQYSLDIKRCTNASCCGPSRAKEATELLLLNNGFLPPITKAKDRHFTNSIYLLEYYDLLKIPGYDSYCPSLDQTTYSRLCCSVCNKYFPTLAYLTKHKKAMHPASRGRPKGKSKNNSNSLDDSSLLTSQQNEMCLREYMSDNE</sequence>
<feature type="coiled-coil region" evidence="2">
    <location>
        <begin position="322"/>
        <end position="349"/>
    </location>
</feature>
<evidence type="ECO:0000259" key="4">
    <source>
        <dbReference type="PROSITE" id="PS50157"/>
    </source>
</evidence>
<keyword evidence="2" id="KW-0175">Coiled coil</keyword>
<feature type="compositionally biased region" description="Low complexity" evidence="3">
    <location>
        <begin position="479"/>
        <end position="491"/>
    </location>
</feature>
<evidence type="ECO:0000256" key="2">
    <source>
        <dbReference type="SAM" id="Coils"/>
    </source>
</evidence>
<evidence type="ECO:0000313" key="5">
    <source>
        <dbReference type="EMBL" id="EXX67712.1"/>
    </source>
</evidence>
<protein>
    <recommendedName>
        <fullName evidence="4">C2H2-type domain-containing protein</fullName>
    </recommendedName>
</protein>
<dbReference type="GO" id="GO:0008270">
    <property type="term" value="F:zinc ion binding"/>
    <property type="evidence" value="ECO:0007669"/>
    <property type="project" value="UniProtKB-KW"/>
</dbReference>
<gene>
    <name evidence="5" type="ORF">RirG_111930</name>
</gene>
<dbReference type="STRING" id="1432141.A0A015JE38"/>
<feature type="region of interest" description="Disordered" evidence="3">
    <location>
        <begin position="465"/>
        <end position="496"/>
    </location>
</feature>
<feature type="compositionally biased region" description="Basic residues" evidence="3">
    <location>
        <begin position="465"/>
        <end position="478"/>
    </location>
</feature>
<keyword evidence="6" id="KW-1185">Reference proteome</keyword>
<organism evidence="5 6">
    <name type="scientific">Rhizophagus irregularis (strain DAOM 197198w)</name>
    <name type="common">Glomus intraradices</name>
    <dbReference type="NCBI Taxonomy" id="1432141"/>
    <lineage>
        <taxon>Eukaryota</taxon>
        <taxon>Fungi</taxon>
        <taxon>Fungi incertae sedis</taxon>
        <taxon>Mucoromycota</taxon>
        <taxon>Glomeromycotina</taxon>
        <taxon>Glomeromycetes</taxon>
        <taxon>Glomerales</taxon>
        <taxon>Glomeraceae</taxon>
        <taxon>Rhizophagus</taxon>
    </lineage>
</organism>
<keyword evidence="1" id="KW-0479">Metal-binding</keyword>
<comment type="caution">
    <text evidence="5">The sequence shown here is derived from an EMBL/GenBank/DDBJ whole genome shotgun (WGS) entry which is preliminary data.</text>
</comment>
<dbReference type="PANTHER" id="PTHR46954">
    <property type="entry name" value="C2H2-TYPE DOMAIN-CONTAINING PROTEIN"/>
    <property type="match status" value="1"/>
</dbReference>
<name>A0A015JE38_RHIIW</name>
<evidence type="ECO:0000256" key="1">
    <source>
        <dbReference type="PROSITE-ProRule" id="PRU00042"/>
    </source>
</evidence>
<evidence type="ECO:0000313" key="6">
    <source>
        <dbReference type="Proteomes" id="UP000022910"/>
    </source>
</evidence>
<dbReference type="PROSITE" id="PS00028">
    <property type="entry name" value="ZINC_FINGER_C2H2_1"/>
    <property type="match status" value="1"/>
</dbReference>
<dbReference type="PANTHER" id="PTHR46954:SF1">
    <property type="entry name" value="C2H2-TYPE DOMAIN-CONTAINING PROTEIN"/>
    <property type="match status" value="1"/>
</dbReference>
<feature type="domain" description="C2H2-type" evidence="4">
    <location>
        <begin position="444"/>
        <end position="472"/>
    </location>
</feature>
<dbReference type="PROSITE" id="PS50157">
    <property type="entry name" value="ZINC_FINGER_C2H2_2"/>
    <property type="match status" value="1"/>
</dbReference>
<proteinExistence type="predicted"/>
<accession>A0A015JE38</accession>
<dbReference type="AlphaFoldDB" id="A0A015JE38"/>
<dbReference type="EMBL" id="JEMT01017602">
    <property type="protein sequence ID" value="EXX67712.1"/>
    <property type="molecule type" value="Genomic_DNA"/>
</dbReference>
<dbReference type="HOGENOM" id="CLU_029278_2_0_1"/>
<evidence type="ECO:0000256" key="3">
    <source>
        <dbReference type="SAM" id="MobiDB-lite"/>
    </source>
</evidence>